<comment type="catalytic activity">
    <reaction evidence="15">
        <text>a di-trans,poly-cis-dolichyl beta-D-mannosyl phosphate + L-seryl-[protein] = 3-O-(alpha-D-mannosyl)-L-seryl-[protein] + a di-trans,poly-cis-dolichyl phosphate + H(+)</text>
        <dbReference type="Rhea" id="RHEA:17377"/>
        <dbReference type="Rhea" id="RHEA-COMP:9863"/>
        <dbReference type="Rhea" id="RHEA-COMP:13546"/>
        <dbReference type="Rhea" id="RHEA-COMP:19498"/>
        <dbReference type="Rhea" id="RHEA-COMP:19501"/>
        <dbReference type="ChEBI" id="CHEBI:15378"/>
        <dbReference type="ChEBI" id="CHEBI:29999"/>
        <dbReference type="ChEBI" id="CHEBI:57683"/>
        <dbReference type="ChEBI" id="CHEBI:58211"/>
        <dbReference type="ChEBI" id="CHEBI:137321"/>
        <dbReference type="EC" id="2.4.1.109"/>
    </reaction>
</comment>
<evidence type="ECO:0000256" key="14">
    <source>
        <dbReference type="ARBA" id="ARBA00045085"/>
    </source>
</evidence>
<evidence type="ECO:0000256" key="12">
    <source>
        <dbReference type="ARBA" id="ARBA00022989"/>
    </source>
</evidence>
<dbReference type="InterPro" id="IPR019734">
    <property type="entry name" value="TPR_rpt"/>
</dbReference>
<proteinExistence type="inferred from homology"/>
<keyword evidence="20" id="KW-1185">Reference proteome</keyword>
<comment type="catalytic activity">
    <reaction evidence="14">
        <text>a di-trans,poly-cis-dolichyl beta-D-mannosyl phosphate + L-threonyl-[protein] = 3-O-(alpha-D-mannosyl)-L-threonyl-[protein] + a di-trans,poly-cis-dolichyl phosphate + H(+)</text>
        <dbReference type="Rhea" id="RHEA:53396"/>
        <dbReference type="Rhea" id="RHEA-COMP:11060"/>
        <dbReference type="Rhea" id="RHEA-COMP:13547"/>
        <dbReference type="Rhea" id="RHEA-COMP:19498"/>
        <dbReference type="Rhea" id="RHEA-COMP:19501"/>
        <dbReference type="ChEBI" id="CHEBI:15378"/>
        <dbReference type="ChEBI" id="CHEBI:30013"/>
        <dbReference type="ChEBI" id="CHEBI:57683"/>
        <dbReference type="ChEBI" id="CHEBI:58211"/>
        <dbReference type="ChEBI" id="CHEBI:137323"/>
        <dbReference type="EC" id="2.4.1.109"/>
    </reaction>
</comment>
<name>A0A1J1ISB8_9DIPT</name>
<keyword evidence="11" id="KW-0256">Endoplasmic reticulum</keyword>
<reference evidence="19 20" key="1">
    <citation type="submission" date="2015-04" db="EMBL/GenBank/DDBJ databases">
        <authorList>
            <person name="Syromyatnikov M.Y."/>
            <person name="Popov V.N."/>
        </authorList>
    </citation>
    <scope>NUCLEOTIDE SEQUENCE [LARGE SCALE GENOMIC DNA]</scope>
</reference>
<feature type="repeat" description="TPR" evidence="16">
    <location>
        <begin position="631"/>
        <end position="664"/>
    </location>
</feature>
<dbReference type="Gene3D" id="1.25.40.10">
    <property type="entry name" value="Tetratricopeptide repeat domain"/>
    <property type="match status" value="3"/>
</dbReference>
<evidence type="ECO:0000256" key="13">
    <source>
        <dbReference type="ARBA" id="ARBA00023136"/>
    </source>
</evidence>
<feature type="transmembrane region" description="Helical" evidence="17">
    <location>
        <begin position="430"/>
        <end position="450"/>
    </location>
</feature>
<dbReference type="UniPathway" id="UPA00378"/>
<evidence type="ECO:0000256" key="11">
    <source>
        <dbReference type="ARBA" id="ARBA00022824"/>
    </source>
</evidence>
<dbReference type="PROSITE" id="PS50293">
    <property type="entry name" value="TPR_REGION"/>
    <property type="match status" value="1"/>
</dbReference>
<keyword evidence="13 17" id="KW-0472">Membrane</keyword>
<dbReference type="InterPro" id="IPR052384">
    <property type="entry name" value="TMTC_O-mannosyltransferase"/>
</dbReference>
<evidence type="ECO:0000256" key="9">
    <source>
        <dbReference type="ARBA" id="ARBA00022737"/>
    </source>
</evidence>
<dbReference type="Pfam" id="PF13414">
    <property type="entry name" value="TPR_11"/>
    <property type="match status" value="1"/>
</dbReference>
<feature type="repeat" description="TPR" evidence="16">
    <location>
        <begin position="805"/>
        <end position="838"/>
    </location>
</feature>
<dbReference type="Pfam" id="PF00515">
    <property type="entry name" value="TPR_1"/>
    <property type="match status" value="1"/>
</dbReference>
<dbReference type="Proteomes" id="UP000183832">
    <property type="component" value="Unassembled WGS sequence"/>
</dbReference>
<dbReference type="AlphaFoldDB" id="A0A1J1ISB8"/>
<evidence type="ECO:0000256" key="15">
    <source>
        <dbReference type="ARBA" id="ARBA00045102"/>
    </source>
</evidence>
<comment type="function">
    <text evidence="1">Transfers mannosyl residues to the hydroxyl group of serine or threonine residues.</text>
</comment>
<dbReference type="PROSITE" id="PS50005">
    <property type="entry name" value="TPR"/>
    <property type="match status" value="4"/>
</dbReference>
<evidence type="ECO:0000256" key="8">
    <source>
        <dbReference type="ARBA" id="ARBA00022692"/>
    </source>
</evidence>
<evidence type="ECO:0000256" key="6">
    <source>
        <dbReference type="ARBA" id="ARBA00012839"/>
    </source>
</evidence>
<dbReference type="EMBL" id="CVRI01000058">
    <property type="protein sequence ID" value="CRL02602.1"/>
    <property type="molecule type" value="Genomic_DNA"/>
</dbReference>
<evidence type="ECO:0000256" key="4">
    <source>
        <dbReference type="ARBA" id="ARBA00004922"/>
    </source>
</evidence>
<dbReference type="Pfam" id="PF13432">
    <property type="entry name" value="TPR_16"/>
    <property type="match status" value="2"/>
</dbReference>
<dbReference type="PANTHER" id="PTHR44216:SF3">
    <property type="entry name" value="PROTEIN O-MANNOSYL-TRANSFERASE TMTC2"/>
    <property type="match status" value="1"/>
</dbReference>
<dbReference type="STRING" id="568069.A0A1J1ISB8"/>
<comment type="subcellular location">
    <subcellularLocation>
        <location evidence="3">Endoplasmic reticulum</location>
    </subcellularLocation>
    <subcellularLocation>
        <location evidence="2">Membrane</location>
        <topology evidence="2">Multi-pass membrane protein</topology>
    </subcellularLocation>
</comment>
<dbReference type="Pfam" id="PF13374">
    <property type="entry name" value="TPR_10"/>
    <property type="match status" value="1"/>
</dbReference>
<evidence type="ECO:0000313" key="19">
    <source>
        <dbReference type="EMBL" id="CRL02602.1"/>
    </source>
</evidence>
<dbReference type="SMART" id="SM00028">
    <property type="entry name" value="TPR"/>
    <property type="match status" value="7"/>
</dbReference>
<dbReference type="GO" id="GO:0004169">
    <property type="term" value="F:dolichyl-phosphate-mannose-protein mannosyltransferase activity"/>
    <property type="evidence" value="ECO:0007669"/>
    <property type="project" value="UniProtKB-EC"/>
</dbReference>
<organism evidence="19 20">
    <name type="scientific">Clunio marinus</name>
    <dbReference type="NCBI Taxonomy" id="568069"/>
    <lineage>
        <taxon>Eukaryota</taxon>
        <taxon>Metazoa</taxon>
        <taxon>Ecdysozoa</taxon>
        <taxon>Arthropoda</taxon>
        <taxon>Hexapoda</taxon>
        <taxon>Insecta</taxon>
        <taxon>Pterygota</taxon>
        <taxon>Neoptera</taxon>
        <taxon>Endopterygota</taxon>
        <taxon>Diptera</taxon>
        <taxon>Nematocera</taxon>
        <taxon>Chironomoidea</taxon>
        <taxon>Chironomidae</taxon>
        <taxon>Clunio</taxon>
    </lineage>
</organism>
<feature type="transmembrane region" description="Helical" evidence="17">
    <location>
        <begin position="471"/>
        <end position="490"/>
    </location>
</feature>
<feature type="transmembrane region" description="Helical" evidence="17">
    <location>
        <begin position="101"/>
        <end position="119"/>
    </location>
</feature>
<protein>
    <recommendedName>
        <fullName evidence="6">dolichyl-phosphate-mannose--protein mannosyltransferase</fullName>
        <ecNumber evidence="6">2.4.1.109</ecNumber>
    </recommendedName>
</protein>
<dbReference type="PANTHER" id="PTHR44216">
    <property type="entry name" value="PROTEIN O-MANNOSYL-TRANSFERASE TMTC2"/>
    <property type="match status" value="1"/>
</dbReference>
<evidence type="ECO:0000313" key="20">
    <source>
        <dbReference type="Proteomes" id="UP000183832"/>
    </source>
</evidence>
<evidence type="ECO:0000259" key="18">
    <source>
        <dbReference type="Pfam" id="PF08409"/>
    </source>
</evidence>
<sequence length="854" mass="95547">MDTTRKSAHQNMLRMDYVNLGCCALAFILYLNTLNAGFVYDDRRAILGNPDVMDASQPWYQLLYNDFWGTPLVDSGSHGSYRPLCVLSYKLNHIIGGFKPFGYHLVNILLHCLATGLVVKLARHILPYGFGTLISGVLFASHPIHTEAVAGIVGRADLIAHVQWREKCDSRHWLALCGAVLCASIAILCKETAISSLVVCVIYDILKGFNTFSKDKYQLRSIGILGIAIVTILHLRLSIPGPVTQFSTADNPTAKVNTLLTRFYTFSYLPVFNFKMLVYPHTLSFDWGMDAIPRITSFYDIRNLISLMFYAGLCRLIIKSIVTLRNTTTPKLIISKRIGRSIHKRKHQTNNSKSFDCVPTVQSNQLWDSENSCLVCKHGLKYRHASVCRSSHTKLNSASAILISISFLTLPFIPASNLFFYVGFVVAERILYLPSVGYCLLIGLGLGKLINFKVQGRSNGMKSKQKVQKSSLHSVRSITTMLFVIILISACSLKTMRRNQDWKDEESLYRSAIKVNPPKALGNLGSVLSSQGRFEEAEEALLGALKHRSNMADVHYNLGILYQNQQKYEDAVSSFQKAIHFRPMLALAYLNLGTSLIALGRCHEAASVLRDGTKLDGTGLRDRTAHEYARISSLLQLGGLYADQGKLQRALAVYREALHTLPQNYPPQGIYHRLGDVFMRLKKWSEAERFHRAALEAEPNHIGAHISYGTMLARNSSRSSEAEQYFKRAIRLAPLDSSVHHHYAEFLASISRHEEACESRVRAAELSPNDYQLVTAAATALRMLDRKNEAEKWYRQAVNLRPNDARAHTNLGAILHLMGRTQQATVSYKTALNLQPGDPTTLGNLKKLGVTEHS</sequence>
<keyword evidence="9" id="KW-0677">Repeat</keyword>
<dbReference type="EC" id="2.4.1.109" evidence="6"/>
<feature type="domain" description="DUF1736" evidence="18">
    <location>
        <begin position="244"/>
        <end position="313"/>
    </location>
</feature>
<feature type="transmembrane region" description="Helical" evidence="17">
    <location>
        <begin position="218"/>
        <end position="239"/>
    </location>
</feature>
<evidence type="ECO:0000256" key="10">
    <source>
        <dbReference type="ARBA" id="ARBA00022803"/>
    </source>
</evidence>
<feature type="repeat" description="TPR" evidence="16">
    <location>
        <begin position="668"/>
        <end position="701"/>
    </location>
</feature>
<evidence type="ECO:0000256" key="1">
    <source>
        <dbReference type="ARBA" id="ARBA00003582"/>
    </source>
</evidence>
<dbReference type="GO" id="GO:0005789">
    <property type="term" value="C:endoplasmic reticulum membrane"/>
    <property type="evidence" value="ECO:0007669"/>
    <property type="project" value="TreeGrafter"/>
</dbReference>
<evidence type="ECO:0000256" key="16">
    <source>
        <dbReference type="PROSITE-ProRule" id="PRU00339"/>
    </source>
</evidence>
<keyword evidence="7" id="KW-0808">Transferase</keyword>
<comment type="pathway">
    <text evidence="4">Protein modification; protein glycosylation.</text>
</comment>
<feature type="transmembrane region" description="Helical" evidence="17">
    <location>
        <begin position="399"/>
        <end position="424"/>
    </location>
</feature>
<accession>A0A1J1ISB8</accession>
<feature type="transmembrane region" description="Helical" evidence="17">
    <location>
        <begin position="299"/>
        <end position="318"/>
    </location>
</feature>
<comment type="similarity">
    <text evidence="5">Belongs to the TMTC family.</text>
</comment>
<dbReference type="Pfam" id="PF08409">
    <property type="entry name" value="TMTC_DUF1736"/>
    <property type="match status" value="1"/>
</dbReference>
<feature type="transmembrane region" description="Helical" evidence="17">
    <location>
        <begin position="259"/>
        <end position="279"/>
    </location>
</feature>
<dbReference type="InterPro" id="IPR011990">
    <property type="entry name" value="TPR-like_helical_dom_sf"/>
</dbReference>
<gene>
    <name evidence="19" type="ORF">CLUMA_CG015797</name>
</gene>
<keyword evidence="10 16" id="KW-0802">TPR repeat</keyword>
<evidence type="ECO:0000256" key="17">
    <source>
        <dbReference type="SAM" id="Phobius"/>
    </source>
</evidence>
<keyword evidence="8 17" id="KW-0812">Transmembrane</keyword>
<evidence type="ECO:0000256" key="5">
    <source>
        <dbReference type="ARBA" id="ARBA00007882"/>
    </source>
</evidence>
<dbReference type="SUPFAM" id="SSF48452">
    <property type="entry name" value="TPR-like"/>
    <property type="match status" value="2"/>
</dbReference>
<keyword evidence="12 17" id="KW-1133">Transmembrane helix</keyword>
<evidence type="ECO:0000256" key="2">
    <source>
        <dbReference type="ARBA" id="ARBA00004141"/>
    </source>
</evidence>
<feature type="transmembrane region" description="Helical" evidence="17">
    <location>
        <begin position="173"/>
        <end position="206"/>
    </location>
</feature>
<evidence type="ECO:0000256" key="7">
    <source>
        <dbReference type="ARBA" id="ARBA00022679"/>
    </source>
</evidence>
<feature type="repeat" description="TPR" evidence="16">
    <location>
        <begin position="552"/>
        <end position="585"/>
    </location>
</feature>
<dbReference type="OrthoDB" id="1658288at2759"/>
<dbReference type="InterPro" id="IPR013618">
    <property type="entry name" value="TMTC_DUF1736"/>
</dbReference>
<evidence type="ECO:0000256" key="3">
    <source>
        <dbReference type="ARBA" id="ARBA00004240"/>
    </source>
</evidence>